<feature type="compositionally biased region" description="Low complexity" evidence="1">
    <location>
        <begin position="108"/>
        <end position="122"/>
    </location>
</feature>
<evidence type="ECO:0000313" key="2">
    <source>
        <dbReference type="EMBL" id="EDV51137.2"/>
    </source>
</evidence>
<feature type="compositionally biased region" description="Low complexity" evidence="1">
    <location>
        <begin position="1"/>
        <end position="16"/>
    </location>
</feature>
<gene>
    <name evidence="2" type="primary">Dere\GG15338</name>
    <name evidence="2" type="synonym">dere_GLEANR_15422</name>
    <name evidence="2" type="synonym">GG15338</name>
    <name evidence="2" type="ORF">Dere_GG15338</name>
</gene>
<organism evidence="2 3">
    <name type="scientific">Drosophila erecta</name>
    <name type="common">Fruit fly</name>
    <dbReference type="NCBI Taxonomy" id="7220"/>
    <lineage>
        <taxon>Eukaryota</taxon>
        <taxon>Metazoa</taxon>
        <taxon>Ecdysozoa</taxon>
        <taxon>Arthropoda</taxon>
        <taxon>Hexapoda</taxon>
        <taxon>Insecta</taxon>
        <taxon>Pterygota</taxon>
        <taxon>Neoptera</taxon>
        <taxon>Endopterygota</taxon>
        <taxon>Diptera</taxon>
        <taxon>Brachycera</taxon>
        <taxon>Muscomorpha</taxon>
        <taxon>Ephydroidea</taxon>
        <taxon>Drosophilidae</taxon>
        <taxon>Drosophila</taxon>
        <taxon>Sophophora</taxon>
    </lineage>
</organism>
<reference evidence="2 3" key="2">
    <citation type="journal article" date="2008" name="Bioinformatics">
        <title>Assembly reconciliation.</title>
        <authorList>
            <person name="Zimin A.V."/>
            <person name="Smith D.R."/>
            <person name="Sutton G."/>
            <person name="Yorke J.A."/>
        </authorList>
    </citation>
    <scope>NUCLEOTIDE SEQUENCE [LARGE SCALE GENOMIC DNA]</scope>
    <source>
        <strain evidence="2 3">TSC#14021-0224.01</strain>
    </source>
</reference>
<feature type="non-terminal residue" evidence="2">
    <location>
        <position position="122"/>
    </location>
</feature>
<evidence type="ECO:0000313" key="3">
    <source>
        <dbReference type="Proteomes" id="UP000008711"/>
    </source>
</evidence>
<accession>B3NGH1</accession>
<feature type="region of interest" description="Disordered" evidence="1">
    <location>
        <begin position="1"/>
        <end position="22"/>
    </location>
</feature>
<dbReference type="HOGENOM" id="CLU_2225895_0_0_1"/>
<sequence length="122" mass="13865">MNRTSLSDSTLTDSSSGFAARTLGLPYRNARGAFMARRTQPVVEEILQLMDARNRKNEQVVMDRILNNKLERDKLPENTPLPIYLAHREPRSPSPPSRWDKKRSKTVSQISQAARSISRISS</sequence>
<proteinExistence type="predicted"/>
<protein>
    <submittedName>
        <fullName evidence="2">Uncharacterized protein</fullName>
    </submittedName>
</protein>
<feature type="region of interest" description="Disordered" evidence="1">
    <location>
        <begin position="72"/>
        <end position="122"/>
    </location>
</feature>
<reference evidence="2 3" key="1">
    <citation type="journal article" date="2007" name="Nature">
        <title>Evolution of genes and genomes on the Drosophila phylogeny.</title>
        <authorList>
            <consortium name="Drosophila 12 Genomes Consortium"/>
            <person name="Clark A.G."/>
            <person name="Eisen M.B."/>
            <person name="Smith D.R."/>
            <person name="Bergman C.M."/>
            <person name="Oliver B."/>
            <person name="Markow T.A."/>
            <person name="Kaufman T.C."/>
            <person name="Kellis M."/>
            <person name="Gelbart W."/>
            <person name="Iyer V.N."/>
            <person name="Pollard D.A."/>
            <person name="Sackton T.B."/>
            <person name="Larracuente A.M."/>
            <person name="Singh N.D."/>
            <person name="Abad J.P."/>
            <person name="Abt D.N."/>
            <person name="Adryan B."/>
            <person name="Aguade M."/>
            <person name="Akashi H."/>
            <person name="Anderson W.W."/>
            <person name="Aquadro C.F."/>
            <person name="Ardell D.H."/>
            <person name="Arguello R."/>
            <person name="Artieri C.G."/>
            <person name="Barbash D.A."/>
            <person name="Barker D."/>
            <person name="Barsanti P."/>
            <person name="Batterham P."/>
            <person name="Batzoglou S."/>
            <person name="Begun D."/>
            <person name="Bhutkar A."/>
            <person name="Blanco E."/>
            <person name="Bosak S.A."/>
            <person name="Bradley R.K."/>
            <person name="Brand A.D."/>
            <person name="Brent M.R."/>
            <person name="Brooks A.N."/>
            <person name="Brown R.H."/>
            <person name="Butlin R.K."/>
            <person name="Caggese C."/>
            <person name="Calvi B.R."/>
            <person name="Bernardo de Carvalho A."/>
            <person name="Caspi A."/>
            <person name="Castrezana S."/>
            <person name="Celniker S.E."/>
            <person name="Chang J.L."/>
            <person name="Chapple C."/>
            <person name="Chatterji S."/>
            <person name="Chinwalla A."/>
            <person name="Civetta A."/>
            <person name="Clifton S.W."/>
            <person name="Comeron J.M."/>
            <person name="Costello J.C."/>
            <person name="Coyne J.A."/>
            <person name="Daub J."/>
            <person name="David R.G."/>
            <person name="Delcher A.L."/>
            <person name="Delehaunty K."/>
            <person name="Do C.B."/>
            <person name="Ebling H."/>
            <person name="Edwards K."/>
            <person name="Eickbush T."/>
            <person name="Evans J.D."/>
            <person name="Filipski A."/>
            <person name="Findeiss S."/>
            <person name="Freyhult E."/>
            <person name="Fulton L."/>
            <person name="Fulton R."/>
            <person name="Garcia A.C."/>
            <person name="Gardiner A."/>
            <person name="Garfield D.A."/>
            <person name="Garvin B.E."/>
            <person name="Gibson G."/>
            <person name="Gilbert D."/>
            <person name="Gnerre S."/>
            <person name="Godfrey J."/>
            <person name="Good R."/>
            <person name="Gotea V."/>
            <person name="Gravely B."/>
            <person name="Greenberg A.J."/>
            <person name="Griffiths-Jones S."/>
            <person name="Gross S."/>
            <person name="Guigo R."/>
            <person name="Gustafson E.A."/>
            <person name="Haerty W."/>
            <person name="Hahn M.W."/>
            <person name="Halligan D.L."/>
            <person name="Halpern A.L."/>
            <person name="Halter G.M."/>
            <person name="Han M.V."/>
            <person name="Heger A."/>
            <person name="Hillier L."/>
            <person name="Hinrichs A.S."/>
            <person name="Holmes I."/>
            <person name="Hoskins R.A."/>
            <person name="Hubisz M.J."/>
            <person name="Hultmark D."/>
            <person name="Huntley M.A."/>
            <person name="Jaffe D.B."/>
            <person name="Jagadeeshan S."/>
            <person name="Jeck W.R."/>
            <person name="Johnson J."/>
            <person name="Jones C.D."/>
            <person name="Jordan W.C."/>
            <person name="Karpen G.H."/>
            <person name="Kataoka E."/>
            <person name="Keightley P.D."/>
            <person name="Kheradpour P."/>
            <person name="Kirkness E.F."/>
            <person name="Koerich L.B."/>
            <person name="Kristiansen K."/>
            <person name="Kudrna D."/>
            <person name="Kulathinal R.J."/>
            <person name="Kumar S."/>
            <person name="Kwok R."/>
            <person name="Lander E."/>
            <person name="Langley C.H."/>
            <person name="Lapoint R."/>
            <person name="Lazzaro B.P."/>
            <person name="Lee S.J."/>
            <person name="Levesque L."/>
            <person name="Li R."/>
            <person name="Lin C.F."/>
            <person name="Lin M.F."/>
            <person name="Lindblad-Toh K."/>
            <person name="Llopart A."/>
            <person name="Long M."/>
            <person name="Low L."/>
            <person name="Lozovsky E."/>
            <person name="Lu J."/>
            <person name="Luo M."/>
            <person name="Machado C.A."/>
            <person name="Makalowski W."/>
            <person name="Marzo M."/>
            <person name="Matsuda M."/>
            <person name="Matzkin L."/>
            <person name="McAllister B."/>
            <person name="McBride C.S."/>
            <person name="McKernan B."/>
            <person name="McKernan K."/>
            <person name="Mendez-Lago M."/>
            <person name="Minx P."/>
            <person name="Mollenhauer M.U."/>
            <person name="Montooth K."/>
            <person name="Mount S.M."/>
            <person name="Mu X."/>
            <person name="Myers E."/>
            <person name="Negre B."/>
            <person name="Newfeld S."/>
            <person name="Nielsen R."/>
            <person name="Noor M.A."/>
            <person name="O'Grady P."/>
            <person name="Pachter L."/>
            <person name="Papaceit M."/>
            <person name="Parisi M.J."/>
            <person name="Parisi M."/>
            <person name="Parts L."/>
            <person name="Pedersen J.S."/>
            <person name="Pesole G."/>
            <person name="Phillippy A.M."/>
            <person name="Ponting C.P."/>
            <person name="Pop M."/>
            <person name="Porcelli D."/>
            <person name="Powell J.R."/>
            <person name="Prohaska S."/>
            <person name="Pruitt K."/>
            <person name="Puig M."/>
            <person name="Quesneville H."/>
            <person name="Ram K.R."/>
            <person name="Rand D."/>
            <person name="Rasmussen M.D."/>
            <person name="Reed L.K."/>
            <person name="Reenan R."/>
            <person name="Reily A."/>
            <person name="Remington K.A."/>
            <person name="Rieger T.T."/>
            <person name="Ritchie M.G."/>
            <person name="Robin C."/>
            <person name="Rogers Y.H."/>
            <person name="Rohde C."/>
            <person name="Rozas J."/>
            <person name="Rubenfield M.J."/>
            <person name="Ruiz A."/>
            <person name="Russo S."/>
            <person name="Salzberg S.L."/>
            <person name="Sanchez-Gracia A."/>
            <person name="Saranga D.J."/>
            <person name="Sato H."/>
            <person name="Schaeffer S.W."/>
            <person name="Schatz M.C."/>
            <person name="Schlenke T."/>
            <person name="Schwartz R."/>
            <person name="Segarra C."/>
            <person name="Singh R.S."/>
            <person name="Sirot L."/>
            <person name="Sirota M."/>
            <person name="Sisneros N.B."/>
            <person name="Smith C.D."/>
            <person name="Smith T.F."/>
            <person name="Spieth J."/>
            <person name="Stage D.E."/>
            <person name="Stark A."/>
            <person name="Stephan W."/>
            <person name="Strausberg R.L."/>
            <person name="Strempel S."/>
            <person name="Sturgill D."/>
            <person name="Sutton G."/>
            <person name="Sutton G.G."/>
            <person name="Tao W."/>
            <person name="Teichmann S."/>
            <person name="Tobari Y.N."/>
            <person name="Tomimura Y."/>
            <person name="Tsolas J.M."/>
            <person name="Valente V.L."/>
            <person name="Venter E."/>
            <person name="Venter J.C."/>
            <person name="Vicario S."/>
            <person name="Vieira F.G."/>
            <person name="Vilella A.J."/>
            <person name="Villasante A."/>
            <person name="Walenz B."/>
            <person name="Wang J."/>
            <person name="Wasserman M."/>
            <person name="Watts T."/>
            <person name="Wilson D."/>
            <person name="Wilson R.K."/>
            <person name="Wing R.A."/>
            <person name="Wolfner M.F."/>
            <person name="Wong A."/>
            <person name="Wong G.K."/>
            <person name="Wu C.I."/>
            <person name="Wu G."/>
            <person name="Yamamoto D."/>
            <person name="Yang H.P."/>
            <person name="Yang S.P."/>
            <person name="Yorke J.A."/>
            <person name="Yoshida K."/>
            <person name="Zdobnov E."/>
            <person name="Zhang P."/>
            <person name="Zhang Y."/>
            <person name="Zimin A.V."/>
            <person name="Baldwin J."/>
            <person name="Abdouelleil A."/>
            <person name="Abdulkadir J."/>
            <person name="Abebe A."/>
            <person name="Abera B."/>
            <person name="Abreu J."/>
            <person name="Acer S.C."/>
            <person name="Aftuck L."/>
            <person name="Alexander A."/>
            <person name="An P."/>
            <person name="Anderson E."/>
            <person name="Anderson S."/>
            <person name="Arachi H."/>
            <person name="Azer M."/>
            <person name="Bachantsang P."/>
            <person name="Barry A."/>
            <person name="Bayul T."/>
            <person name="Berlin A."/>
            <person name="Bessette D."/>
            <person name="Bloom T."/>
            <person name="Blye J."/>
            <person name="Boguslavskiy L."/>
            <person name="Bonnet C."/>
            <person name="Boukhgalter B."/>
            <person name="Bourzgui I."/>
            <person name="Brown A."/>
            <person name="Cahill P."/>
            <person name="Channer S."/>
            <person name="Cheshatsang Y."/>
            <person name="Chuda L."/>
            <person name="Citroen M."/>
            <person name="Collymore A."/>
            <person name="Cooke P."/>
            <person name="Costello M."/>
            <person name="D'Aco K."/>
            <person name="Daza R."/>
            <person name="De Haan G."/>
            <person name="DeGray S."/>
            <person name="DeMaso C."/>
            <person name="Dhargay N."/>
            <person name="Dooley K."/>
            <person name="Dooley E."/>
            <person name="Doricent M."/>
            <person name="Dorje P."/>
            <person name="Dorjee K."/>
            <person name="Dupes A."/>
            <person name="Elong R."/>
            <person name="Falk J."/>
            <person name="Farina A."/>
            <person name="Faro S."/>
            <person name="Ferguson D."/>
            <person name="Fisher S."/>
            <person name="Foley C.D."/>
            <person name="Franke A."/>
            <person name="Friedrich D."/>
            <person name="Gadbois L."/>
            <person name="Gearin G."/>
            <person name="Gearin C.R."/>
            <person name="Giannoukos G."/>
            <person name="Goode T."/>
            <person name="Graham J."/>
            <person name="Grandbois E."/>
            <person name="Grewal S."/>
            <person name="Gyaltsen K."/>
            <person name="Hafez N."/>
            <person name="Hagos B."/>
            <person name="Hall J."/>
            <person name="Henson C."/>
            <person name="Hollinger A."/>
            <person name="Honan T."/>
            <person name="Huard M.D."/>
            <person name="Hughes L."/>
            <person name="Hurhula B."/>
            <person name="Husby M.E."/>
            <person name="Kamat A."/>
            <person name="Kanga B."/>
            <person name="Kashin S."/>
            <person name="Khazanovich D."/>
            <person name="Kisner P."/>
            <person name="Lance K."/>
            <person name="Lara M."/>
            <person name="Lee W."/>
            <person name="Lennon N."/>
            <person name="Letendre F."/>
            <person name="LeVine R."/>
            <person name="Lipovsky A."/>
            <person name="Liu X."/>
            <person name="Liu J."/>
            <person name="Liu S."/>
            <person name="Lokyitsang T."/>
            <person name="Lokyitsang Y."/>
            <person name="Lubonja R."/>
            <person name="Lui A."/>
            <person name="MacDonald P."/>
            <person name="Magnisalis V."/>
            <person name="Maru K."/>
            <person name="Matthews C."/>
            <person name="McCusker W."/>
            <person name="McDonough S."/>
            <person name="Mehta T."/>
            <person name="Meldrim J."/>
            <person name="Meneus L."/>
            <person name="Mihai O."/>
            <person name="Mihalev A."/>
            <person name="Mihova T."/>
            <person name="Mittelman R."/>
            <person name="Mlenga V."/>
            <person name="Montmayeur A."/>
            <person name="Mulrain L."/>
            <person name="Navidi A."/>
            <person name="Naylor J."/>
            <person name="Negash T."/>
            <person name="Nguyen T."/>
            <person name="Nguyen N."/>
            <person name="Nicol R."/>
            <person name="Norbu C."/>
            <person name="Norbu N."/>
            <person name="Novod N."/>
            <person name="O'Neill B."/>
            <person name="Osman S."/>
            <person name="Markiewicz E."/>
            <person name="Oyono O.L."/>
            <person name="Patti C."/>
            <person name="Phunkhang P."/>
            <person name="Pierre F."/>
            <person name="Priest M."/>
            <person name="Raghuraman S."/>
            <person name="Rege F."/>
            <person name="Reyes R."/>
            <person name="Rise C."/>
            <person name="Rogov P."/>
            <person name="Ross K."/>
            <person name="Ryan E."/>
            <person name="Settipalli S."/>
            <person name="Shea T."/>
            <person name="Sherpa N."/>
            <person name="Shi L."/>
            <person name="Shih D."/>
            <person name="Sparrow T."/>
            <person name="Spaulding J."/>
            <person name="Stalker J."/>
            <person name="Stange-Thomann N."/>
            <person name="Stavropoulos S."/>
            <person name="Stone C."/>
            <person name="Strader C."/>
            <person name="Tesfaye S."/>
            <person name="Thomson T."/>
            <person name="Thoulutsang Y."/>
            <person name="Thoulutsang D."/>
            <person name="Topham K."/>
            <person name="Topping I."/>
            <person name="Tsamla T."/>
            <person name="Vassiliev H."/>
            <person name="Vo A."/>
            <person name="Wangchuk T."/>
            <person name="Wangdi T."/>
            <person name="Weiand M."/>
            <person name="Wilkinson J."/>
            <person name="Wilson A."/>
            <person name="Yadav S."/>
            <person name="Young G."/>
            <person name="Yu Q."/>
            <person name="Zembek L."/>
            <person name="Zhong D."/>
            <person name="Zimmer A."/>
            <person name="Zwirko Z."/>
            <person name="Jaffe D.B."/>
            <person name="Alvarez P."/>
            <person name="Brockman W."/>
            <person name="Butler J."/>
            <person name="Chin C."/>
            <person name="Gnerre S."/>
            <person name="Grabherr M."/>
            <person name="Kleber M."/>
            <person name="Mauceli E."/>
            <person name="MacCallum I."/>
        </authorList>
    </citation>
    <scope>NUCLEOTIDE SEQUENCE [LARGE SCALE GENOMIC DNA]</scope>
    <source>
        <strain evidence="2 3">TSC#14021-0224.01</strain>
    </source>
</reference>
<dbReference type="AlphaFoldDB" id="B3NGH1"/>
<dbReference type="Proteomes" id="UP000008711">
    <property type="component" value="Unassembled WGS sequence"/>
</dbReference>
<evidence type="ECO:0000256" key="1">
    <source>
        <dbReference type="SAM" id="MobiDB-lite"/>
    </source>
</evidence>
<dbReference type="OrthoDB" id="7861854at2759"/>
<dbReference type="EMBL" id="CH954178">
    <property type="protein sequence ID" value="EDV51137.2"/>
    <property type="molecule type" value="Genomic_DNA"/>
</dbReference>
<keyword evidence="3" id="KW-1185">Reference proteome</keyword>
<name>B3NGH1_DROER</name>